<sequence>VAWTFYVNWKSRNLPKGPIKLPIIGNLHQVFGKNCVGVLHKLFTEYQKTYGKVFSFQLGSYPAVVLNDAKLIKEAWNNPMVTGRPHFILASERCRDGVNRGIVFQDGNEWTEQRRFALRHLRDFGFGKNSMESLVMDEVIEFLGELKADSGKAISTRNRFNLAVINALWTITAGQRFKHDDPQLVTIMEAITRSVGESGSCGIVFFMPWILKIWPTYPPWLRFKADLPHSYNFMQAFTGKSLANFDGSEINNFTDAYIDEIKKTTDPKSSFYGKRGGTVVNS</sequence>
<comment type="similarity">
    <text evidence="1">Belongs to the cytochrome P450 family.</text>
</comment>
<feature type="non-terminal residue" evidence="4">
    <location>
        <position position="1"/>
    </location>
</feature>
<dbReference type="PANTHER" id="PTHR24300">
    <property type="entry name" value="CYTOCHROME P450 508A4-RELATED"/>
    <property type="match status" value="1"/>
</dbReference>
<evidence type="ECO:0000256" key="3">
    <source>
        <dbReference type="ARBA" id="ARBA00023004"/>
    </source>
</evidence>
<keyword evidence="3" id="KW-0408">Iron</keyword>
<dbReference type="GO" id="GO:0020037">
    <property type="term" value="F:heme binding"/>
    <property type="evidence" value="ECO:0007669"/>
    <property type="project" value="InterPro"/>
</dbReference>
<dbReference type="GO" id="GO:0006805">
    <property type="term" value="P:xenobiotic metabolic process"/>
    <property type="evidence" value="ECO:0007669"/>
    <property type="project" value="TreeGrafter"/>
</dbReference>
<dbReference type="Proteomes" id="UP000708208">
    <property type="component" value="Unassembled WGS sequence"/>
</dbReference>
<dbReference type="Pfam" id="PF00067">
    <property type="entry name" value="p450"/>
    <property type="match status" value="1"/>
</dbReference>
<comment type="caution">
    <text evidence="4">The sequence shown here is derived from an EMBL/GenBank/DDBJ whole genome shotgun (WGS) entry which is preliminary data.</text>
</comment>
<dbReference type="GO" id="GO:0005506">
    <property type="term" value="F:iron ion binding"/>
    <property type="evidence" value="ECO:0007669"/>
    <property type="project" value="InterPro"/>
</dbReference>
<dbReference type="InterPro" id="IPR001128">
    <property type="entry name" value="Cyt_P450"/>
</dbReference>
<organism evidence="4 5">
    <name type="scientific">Allacma fusca</name>
    <dbReference type="NCBI Taxonomy" id="39272"/>
    <lineage>
        <taxon>Eukaryota</taxon>
        <taxon>Metazoa</taxon>
        <taxon>Ecdysozoa</taxon>
        <taxon>Arthropoda</taxon>
        <taxon>Hexapoda</taxon>
        <taxon>Collembola</taxon>
        <taxon>Symphypleona</taxon>
        <taxon>Sminthuridae</taxon>
        <taxon>Allacma</taxon>
    </lineage>
</organism>
<gene>
    <name evidence="4" type="ORF">AFUS01_LOCUS15469</name>
</gene>
<evidence type="ECO:0000256" key="1">
    <source>
        <dbReference type="ARBA" id="ARBA00010617"/>
    </source>
</evidence>
<accession>A0A8J2P6Q0</accession>
<dbReference type="PANTHER" id="PTHR24300:SF403">
    <property type="entry name" value="CYTOCHROME P450 306A1"/>
    <property type="match status" value="1"/>
</dbReference>
<protein>
    <recommendedName>
        <fullName evidence="6">Cytochrome P450</fullName>
    </recommendedName>
</protein>
<proteinExistence type="inferred from homology"/>
<keyword evidence="5" id="KW-1185">Reference proteome</keyword>
<reference evidence="4" key="1">
    <citation type="submission" date="2021-06" db="EMBL/GenBank/DDBJ databases">
        <authorList>
            <person name="Hodson N. C."/>
            <person name="Mongue J. A."/>
            <person name="Jaron S. K."/>
        </authorList>
    </citation>
    <scope>NUCLEOTIDE SEQUENCE</scope>
</reference>
<dbReference type="OrthoDB" id="1055148at2759"/>
<evidence type="ECO:0000313" key="5">
    <source>
        <dbReference type="Proteomes" id="UP000708208"/>
    </source>
</evidence>
<dbReference type="InterPro" id="IPR050182">
    <property type="entry name" value="Cytochrome_P450_fam2"/>
</dbReference>
<dbReference type="GO" id="GO:0006082">
    <property type="term" value="P:organic acid metabolic process"/>
    <property type="evidence" value="ECO:0007669"/>
    <property type="project" value="TreeGrafter"/>
</dbReference>
<dbReference type="AlphaFoldDB" id="A0A8J2P6Q0"/>
<evidence type="ECO:0008006" key="6">
    <source>
        <dbReference type="Google" id="ProtNLM"/>
    </source>
</evidence>
<evidence type="ECO:0000313" key="4">
    <source>
        <dbReference type="EMBL" id="CAG7726561.1"/>
    </source>
</evidence>
<keyword evidence="2" id="KW-0479">Metal-binding</keyword>
<dbReference type="GO" id="GO:0008395">
    <property type="term" value="F:steroid hydroxylase activity"/>
    <property type="evidence" value="ECO:0007669"/>
    <property type="project" value="TreeGrafter"/>
</dbReference>
<evidence type="ECO:0000256" key="2">
    <source>
        <dbReference type="ARBA" id="ARBA00022723"/>
    </source>
</evidence>
<dbReference type="EMBL" id="CAJVCH010137118">
    <property type="protein sequence ID" value="CAG7726561.1"/>
    <property type="molecule type" value="Genomic_DNA"/>
</dbReference>
<dbReference type="GO" id="GO:0005737">
    <property type="term" value="C:cytoplasm"/>
    <property type="evidence" value="ECO:0007669"/>
    <property type="project" value="TreeGrafter"/>
</dbReference>
<name>A0A8J2P6Q0_9HEXA</name>
<dbReference type="GO" id="GO:0016712">
    <property type="term" value="F:oxidoreductase activity, acting on paired donors, with incorporation or reduction of molecular oxygen, reduced flavin or flavoprotein as one donor, and incorporation of one atom of oxygen"/>
    <property type="evidence" value="ECO:0007669"/>
    <property type="project" value="TreeGrafter"/>
</dbReference>